<evidence type="ECO:0000313" key="1">
    <source>
        <dbReference type="EMBL" id="NYY96718.1"/>
    </source>
</evidence>
<dbReference type="Proteomes" id="UP000564836">
    <property type="component" value="Plasmid pBb323S2a"/>
</dbReference>
<protein>
    <submittedName>
        <fullName evidence="1">Uncharacterized protein</fullName>
    </submittedName>
</protein>
<dbReference type="EMBL" id="CP088278">
    <property type="protein sequence ID" value="UGX89619.1"/>
    <property type="molecule type" value="Genomic_DNA"/>
</dbReference>
<dbReference type="EMBL" id="JACBFH010000004">
    <property type="protein sequence ID" value="NYY96718.1"/>
    <property type="molecule type" value="Genomic_DNA"/>
</dbReference>
<proteinExistence type="predicted"/>
<gene>
    <name evidence="2" type="ORF">G6321_00002495</name>
    <name evidence="1" type="ORF">G6321_53380</name>
</gene>
<sequence>MAGTPKHGNRVGLQSCLAKPSDKLHLRLVAEIEKCSTKRRHFEERCDFIIDGERHFDNTFLSASNAS</sequence>
<evidence type="ECO:0000313" key="2">
    <source>
        <dbReference type="EMBL" id="UGX89619.1"/>
    </source>
</evidence>
<reference evidence="1" key="2">
    <citation type="submission" date="2020-06" db="EMBL/GenBank/DDBJ databases">
        <title>Whole Genome Sequence of Bradyrhizobium sp. Strain 323S2.</title>
        <authorList>
            <person name="Bromfield E.S.P."/>
        </authorList>
    </citation>
    <scope>NUCLEOTIDE SEQUENCE [LARGE SCALE GENOMIC DNA]</scope>
    <source>
        <strain evidence="1">323S2</strain>
    </source>
</reference>
<dbReference type="AlphaFoldDB" id="A0A7Z0QN18"/>
<reference evidence="2 3" key="1">
    <citation type="journal article" date="2017" name="Syst. Appl. Microbiol.">
        <title>Soybeans inoculated with root zone soils of Canadian native legumes harbour diverse and novel Bradyrhizobium spp. that possess agricultural potential.</title>
        <authorList>
            <person name="Bromfield E.S.P."/>
            <person name="Cloutier S."/>
            <person name="Tambong J.T."/>
            <person name="Tran Thi T.V."/>
        </authorList>
    </citation>
    <scope>NUCLEOTIDE SEQUENCE [LARGE SCALE GENOMIC DNA]</scope>
    <source>
        <strain evidence="2 3">323S2</strain>
    </source>
</reference>
<name>A0A7Z0QN18_9BRAD</name>
<organism evidence="1">
    <name type="scientific">Bradyrhizobium barranii subsp. barranii</name>
    <dbReference type="NCBI Taxonomy" id="2823807"/>
    <lineage>
        <taxon>Bacteria</taxon>
        <taxon>Pseudomonadati</taxon>
        <taxon>Pseudomonadota</taxon>
        <taxon>Alphaproteobacteria</taxon>
        <taxon>Hyphomicrobiales</taxon>
        <taxon>Nitrobacteraceae</taxon>
        <taxon>Bradyrhizobium</taxon>
        <taxon>Bradyrhizobium barranii</taxon>
    </lineage>
</organism>
<accession>A0A7Z0QN18</accession>
<evidence type="ECO:0000313" key="3">
    <source>
        <dbReference type="Proteomes" id="UP000564836"/>
    </source>
</evidence>
<geneLocation type="plasmid" evidence="2 3">
    <name>pBb323S2a</name>
</geneLocation>
<reference evidence="2 3" key="3">
    <citation type="journal article" date="2022" name="Int. J. Syst. Evol. Microbiol.">
        <title>Strains of Bradyrhizobium barranii sp. nov. associated with legumes native to Canada are symbionts of soybeans and belong to different subspecies (subsp. barranii subsp. nov. and subsp. apii subsp. nov.) and symbiovars (sv. glycinearum and sv. septentrionale).</title>
        <authorList>
            <person name="Bromfield E.S.P."/>
            <person name="Cloutier S."/>
            <person name="Wasai-Hara S."/>
            <person name="Minamisawa K."/>
        </authorList>
    </citation>
    <scope>NUCLEOTIDE SEQUENCE [LARGE SCALE GENOMIC DNA]</scope>
    <source>
        <strain evidence="3">323S2</strain>
        <plasmid evidence="2 3">pBb323S2a</plasmid>
    </source>
</reference>
<dbReference type="RefSeq" id="WP_166354068.1">
    <property type="nucleotide sequence ID" value="NZ_CP049700.1"/>
</dbReference>
<keyword evidence="2" id="KW-0614">Plasmid</keyword>